<dbReference type="Proteomes" id="UP000035642">
    <property type="component" value="Unassembled WGS sequence"/>
</dbReference>
<dbReference type="WBParaSite" id="ACAC_0000036901-mRNA-1">
    <property type="protein sequence ID" value="ACAC_0000036901-mRNA-1"/>
    <property type="gene ID" value="ACAC_0000036901"/>
</dbReference>
<keyword evidence="2" id="KW-1185">Reference proteome</keyword>
<evidence type="ECO:0000256" key="1">
    <source>
        <dbReference type="SAM" id="MobiDB-lite"/>
    </source>
</evidence>
<organism evidence="2 3">
    <name type="scientific">Angiostrongylus cantonensis</name>
    <name type="common">Rat lungworm</name>
    <dbReference type="NCBI Taxonomy" id="6313"/>
    <lineage>
        <taxon>Eukaryota</taxon>
        <taxon>Metazoa</taxon>
        <taxon>Ecdysozoa</taxon>
        <taxon>Nematoda</taxon>
        <taxon>Chromadorea</taxon>
        <taxon>Rhabditida</taxon>
        <taxon>Rhabditina</taxon>
        <taxon>Rhabditomorpha</taxon>
        <taxon>Strongyloidea</taxon>
        <taxon>Metastrongylidae</taxon>
        <taxon>Angiostrongylus</taxon>
    </lineage>
</organism>
<feature type="compositionally biased region" description="Basic and acidic residues" evidence="1">
    <location>
        <begin position="13"/>
        <end position="32"/>
    </location>
</feature>
<sequence>SGTEITVVPNKENSNKEKSNKEESSDIKSNPKTEELLLLIDIPATPEPRISRSDGLHVAKLVSVPMMHEDLDSEKSERPAHINVLPQTPQTHKELDEQLGFADSASIDRKLGIQNKVSHEKQEGRRPKTKEFIESISLPDEDRNLRDY</sequence>
<feature type="compositionally biased region" description="Basic and acidic residues" evidence="1">
    <location>
        <begin position="114"/>
        <end position="133"/>
    </location>
</feature>
<feature type="region of interest" description="Disordered" evidence="1">
    <location>
        <begin position="1"/>
        <end position="32"/>
    </location>
</feature>
<protein>
    <submittedName>
        <fullName evidence="3">Organ specific protein</fullName>
    </submittedName>
</protein>
<reference evidence="2" key="1">
    <citation type="submission" date="2012-09" db="EMBL/GenBank/DDBJ databases">
        <authorList>
            <person name="Martin A.A."/>
        </authorList>
    </citation>
    <scope>NUCLEOTIDE SEQUENCE</scope>
</reference>
<feature type="region of interest" description="Disordered" evidence="1">
    <location>
        <begin position="114"/>
        <end position="148"/>
    </location>
</feature>
<reference evidence="3" key="2">
    <citation type="submission" date="2017-02" db="UniProtKB">
        <authorList>
            <consortium name="WormBaseParasite"/>
        </authorList>
    </citation>
    <scope>IDENTIFICATION</scope>
</reference>
<evidence type="ECO:0000313" key="2">
    <source>
        <dbReference type="Proteomes" id="UP000035642"/>
    </source>
</evidence>
<accession>A0A0K0CTG7</accession>
<name>A0A0K0CTG7_ANGCA</name>
<proteinExistence type="predicted"/>
<evidence type="ECO:0000313" key="3">
    <source>
        <dbReference type="WBParaSite" id="ACAC_0000036901-mRNA-1"/>
    </source>
</evidence>
<dbReference type="AlphaFoldDB" id="A0A0K0CTG7"/>